<evidence type="ECO:0000313" key="2">
    <source>
        <dbReference type="Proteomes" id="UP000633205"/>
    </source>
</evidence>
<dbReference type="Proteomes" id="UP000633205">
    <property type="component" value="Unassembled WGS sequence"/>
</dbReference>
<proteinExistence type="predicted"/>
<reference evidence="1" key="1">
    <citation type="journal article" date="2014" name="Int. J. Syst. Evol. Microbiol.">
        <title>Complete genome sequence of Corynebacterium casei LMG S-19264T (=DSM 44701T), isolated from a smear-ripened cheese.</title>
        <authorList>
            <consortium name="US DOE Joint Genome Institute (JGI-PGF)"/>
            <person name="Walter F."/>
            <person name="Albersmeier A."/>
            <person name="Kalinowski J."/>
            <person name="Ruckert C."/>
        </authorList>
    </citation>
    <scope>NUCLEOTIDE SEQUENCE</scope>
    <source>
        <strain evidence="1">CGMCC 1.15152</strain>
    </source>
</reference>
<gene>
    <name evidence="1" type="ORF">GCM10010915_02050</name>
</gene>
<evidence type="ECO:0000313" key="1">
    <source>
        <dbReference type="EMBL" id="GGD25641.1"/>
    </source>
</evidence>
<sequence length="85" mass="9418">MTTSDIETAQILWRARDEMIRASDEFRAASQVLSAVADDMSWRSFAARGFQDSVGQLVTIAERGVVECVNEADALLTQGNRLVLR</sequence>
<reference evidence="1" key="2">
    <citation type="submission" date="2020-09" db="EMBL/GenBank/DDBJ databases">
        <authorList>
            <person name="Sun Q."/>
            <person name="Zhou Y."/>
        </authorList>
    </citation>
    <scope>NUCLEOTIDE SEQUENCE</scope>
    <source>
        <strain evidence="1">CGMCC 1.15152</strain>
    </source>
</reference>
<dbReference type="AlphaFoldDB" id="A0A916Y1I3"/>
<dbReference type="EMBL" id="BMHO01000001">
    <property type="protein sequence ID" value="GGD25641.1"/>
    <property type="molecule type" value="Genomic_DNA"/>
</dbReference>
<accession>A0A916Y1I3</accession>
<dbReference type="RefSeq" id="WP_188710474.1">
    <property type="nucleotide sequence ID" value="NZ_BMHO01000001.1"/>
</dbReference>
<keyword evidence="2" id="KW-1185">Reference proteome</keyword>
<organism evidence="1 2">
    <name type="scientific">Microbacterium faecale</name>
    <dbReference type="NCBI Taxonomy" id="1804630"/>
    <lineage>
        <taxon>Bacteria</taxon>
        <taxon>Bacillati</taxon>
        <taxon>Actinomycetota</taxon>
        <taxon>Actinomycetes</taxon>
        <taxon>Micrococcales</taxon>
        <taxon>Microbacteriaceae</taxon>
        <taxon>Microbacterium</taxon>
    </lineage>
</organism>
<comment type="caution">
    <text evidence="1">The sequence shown here is derived from an EMBL/GenBank/DDBJ whole genome shotgun (WGS) entry which is preliminary data.</text>
</comment>
<name>A0A916Y1I3_9MICO</name>
<protein>
    <submittedName>
        <fullName evidence="1">Uncharacterized protein</fullName>
    </submittedName>
</protein>